<evidence type="ECO:0000256" key="1">
    <source>
        <dbReference type="ARBA" id="ARBA00009437"/>
    </source>
</evidence>
<gene>
    <name evidence="6" type="ORF">FOM92_08315</name>
</gene>
<dbReference type="Pfam" id="PF00126">
    <property type="entry name" value="HTH_1"/>
    <property type="match status" value="1"/>
</dbReference>
<keyword evidence="4" id="KW-0804">Transcription</keyword>
<proteinExistence type="inferred from homology"/>
<dbReference type="InterPro" id="IPR000847">
    <property type="entry name" value="LysR_HTH_N"/>
</dbReference>
<dbReference type="Gene3D" id="3.40.190.290">
    <property type="match status" value="1"/>
</dbReference>
<evidence type="ECO:0000313" key="7">
    <source>
        <dbReference type="Proteomes" id="UP000320160"/>
    </source>
</evidence>
<dbReference type="RefSeq" id="WP_143776413.1">
    <property type="nucleotide sequence ID" value="NZ_VKKU01000002.1"/>
</dbReference>
<dbReference type="EMBL" id="VKKU01000002">
    <property type="protein sequence ID" value="TSB01218.1"/>
    <property type="molecule type" value="Genomic_DNA"/>
</dbReference>
<dbReference type="SUPFAM" id="SSF53850">
    <property type="entry name" value="Periplasmic binding protein-like II"/>
    <property type="match status" value="1"/>
</dbReference>
<evidence type="ECO:0000256" key="3">
    <source>
        <dbReference type="ARBA" id="ARBA00023125"/>
    </source>
</evidence>
<protein>
    <submittedName>
        <fullName evidence="6">LysR family transcriptional regulator</fullName>
    </submittedName>
</protein>
<feature type="domain" description="HTH lysR-type" evidence="5">
    <location>
        <begin position="1"/>
        <end position="61"/>
    </location>
</feature>
<evidence type="ECO:0000256" key="4">
    <source>
        <dbReference type="ARBA" id="ARBA00023163"/>
    </source>
</evidence>
<dbReference type="Proteomes" id="UP000320160">
    <property type="component" value="Unassembled WGS sequence"/>
</dbReference>
<comment type="similarity">
    <text evidence="1">Belongs to the LysR transcriptional regulatory family.</text>
</comment>
<keyword evidence="2" id="KW-0805">Transcription regulation</keyword>
<dbReference type="OrthoDB" id="9787460at2"/>
<dbReference type="Pfam" id="PF03466">
    <property type="entry name" value="LysR_substrate"/>
    <property type="match status" value="1"/>
</dbReference>
<dbReference type="GO" id="GO:0006351">
    <property type="term" value="P:DNA-templated transcription"/>
    <property type="evidence" value="ECO:0007669"/>
    <property type="project" value="TreeGrafter"/>
</dbReference>
<dbReference type="PANTHER" id="PTHR30537:SF3">
    <property type="entry name" value="TRANSCRIPTIONAL REGULATORY PROTEIN"/>
    <property type="match status" value="1"/>
</dbReference>
<dbReference type="InterPro" id="IPR036388">
    <property type="entry name" value="WH-like_DNA-bd_sf"/>
</dbReference>
<evidence type="ECO:0000313" key="6">
    <source>
        <dbReference type="EMBL" id="TSB01218.1"/>
    </source>
</evidence>
<dbReference type="PANTHER" id="PTHR30537">
    <property type="entry name" value="HTH-TYPE TRANSCRIPTIONAL REGULATOR"/>
    <property type="match status" value="1"/>
</dbReference>
<keyword evidence="3" id="KW-0238">DNA-binding</keyword>
<sequence>MQVNDWNDYRAFIVVAQTGQIARAAKKMGVDATTVGRRIRRLEGQIGYTLFEQTREGQAITQAGEKLLNAIEVMAAAADAVQPTAPRGSGLSGTLRISVSEGFGSWFLTRHVPQFVERYPELQLEIVASSGFLSPSKREADIAVVLSRPKAGHVIAQKLSSYQLRLYASKSYLARNGQPARLKELGNEHHLIGYIPDLLYAPELNYLDDLVPGLTPDIRSSSIIAQHRLVAVGAGIGVLPCFIGDMDDTLTSIFPETSISRNFWLVTHKDNRSLERIKAGKNWLMQITRQNADLLNPASSALGDRI</sequence>
<accession>A0A553W950</accession>
<evidence type="ECO:0000256" key="2">
    <source>
        <dbReference type="ARBA" id="ARBA00023015"/>
    </source>
</evidence>
<dbReference type="InterPro" id="IPR058163">
    <property type="entry name" value="LysR-type_TF_proteobact-type"/>
</dbReference>
<reference evidence="6 7" key="1">
    <citation type="submission" date="2019-07" db="EMBL/GenBank/DDBJ databases">
        <authorList>
            <person name="Park M."/>
        </authorList>
    </citation>
    <scope>NUCLEOTIDE SEQUENCE [LARGE SCALE GENOMIC DNA]</scope>
    <source>
        <strain evidence="6 7">KCTC32445</strain>
    </source>
</reference>
<organism evidence="6 7">
    <name type="scientific">Sphingorhabdus contaminans</name>
    <dbReference type="NCBI Taxonomy" id="1343899"/>
    <lineage>
        <taxon>Bacteria</taxon>
        <taxon>Pseudomonadati</taxon>
        <taxon>Pseudomonadota</taxon>
        <taxon>Alphaproteobacteria</taxon>
        <taxon>Sphingomonadales</taxon>
        <taxon>Sphingomonadaceae</taxon>
        <taxon>Sphingorhabdus</taxon>
    </lineage>
</organism>
<name>A0A553W950_9SPHN</name>
<evidence type="ECO:0000259" key="5">
    <source>
        <dbReference type="PROSITE" id="PS50931"/>
    </source>
</evidence>
<dbReference type="GO" id="GO:0003700">
    <property type="term" value="F:DNA-binding transcription factor activity"/>
    <property type="evidence" value="ECO:0007669"/>
    <property type="project" value="InterPro"/>
</dbReference>
<dbReference type="GO" id="GO:0043565">
    <property type="term" value="F:sequence-specific DNA binding"/>
    <property type="evidence" value="ECO:0007669"/>
    <property type="project" value="TreeGrafter"/>
</dbReference>
<dbReference type="Gene3D" id="1.10.10.10">
    <property type="entry name" value="Winged helix-like DNA-binding domain superfamily/Winged helix DNA-binding domain"/>
    <property type="match status" value="1"/>
</dbReference>
<dbReference type="SUPFAM" id="SSF46785">
    <property type="entry name" value="Winged helix' DNA-binding domain"/>
    <property type="match status" value="1"/>
</dbReference>
<keyword evidence="7" id="KW-1185">Reference proteome</keyword>
<dbReference type="InterPro" id="IPR036390">
    <property type="entry name" value="WH_DNA-bd_sf"/>
</dbReference>
<dbReference type="InterPro" id="IPR005119">
    <property type="entry name" value="LysR_subst-bd"/>
</dbReference>
<comment type="caution">
    <text evidence="6">The sequence shown here is derived from an EMBL/GenBank/DDBJ whole genome shotgun (WGS) entry which is preliminary data.</text>
</comment>
<dbReference type="AlphaFoldDB" id="A0A553W950"/>
<dbReference type="PROSITE" id="PS50931">
    <property type="entry name" value="HTH_LYSR"/>
    <property type="match status" value="1"/>
</dbReference>